<evidence type="ECO:0000313" key="4">
    <source>
        <dbReference type="Proteomes" id="UP000799118"/>
    </source>
</evidence>
<evidence type="ECO:0000256" key="1">
    <source>
        <dbReference type="SAM" id="Phobius"/>
    </source>
</evidence>
<name>A0A6A4H1A6_9AGAR</name>
<dbReference type="OrthoDB" id="2581067at2759"/>
<keyword evidence="2" id="KW-0732">Signal</keyword>
<keyword evidence="1" id="KW-0472">Membrane</keyword>
<evidence type="ECO:0000256" key="2">
    <source>
        <dbReference type="SAM" id="SignalP"/>
    </source>
</evidence>
<evidence type="ECO:0008006" key="5">
    <source>
        <dbReference type="Google" id="ProtNLM"/>
    </source>
</evidence>
<evidence type="ECO:0000313" key="3">
    <source>
        <dbReference type="EMBL" id="KAE9391144.1"/>
    </source>
</evidence>
<keyword evidence="1" id="KW-1133">Transmembrane helix</keyword>
<dbReference type="EMBL" id="ML769635">
    <property type="protein sequence ID" value="KAE9391144.1"/>
    <property type="molecule type" value="Genomic_DNA"/>
</dbReference>
<accession>A0A6A4H1A6</accession>
<keyword evidence="4" id="KW-1185">Reference proteome</keyword>
<reference evidence="3" key="1">
    <citation type="journal article" date="2019" name="Environ. Microbiol.">
        <title>Fungal ecological strategies reflected in gene transcription - a case study of two litter decomposers.</title>
        <authorList>
            <person name="Barbi F."/>
            <person name="Kohler A."/>
            <person name="Barry K."/>
            <person name="Baskaran P."/>
            <person name="Daum C."/>
            <person name="Fauchery L."/>
            <person name="Ihrmark K."/>
            <person name="Kuo A."/>
            <person name="LaButti K."/>
            <person name="Lipzen A."/>
            <person name="Morin E."/>
            <person name="Grigoriev I.V."/>
            <person name="Henrissat B."/>
            <person name="Lindahl B."/>
            <person name="Martin F."/>
        </authorList>
    </citation>
    <scope>NUCLEOTIDE SEQUENCE</scope>
    <source>
        <strain evidence="3">JB14</strain>
    </source>
</reference>
<dbReference type="Proteomes" id="UP000799118">
    <property type="component" value="Unassembled WGS sequence"/>
</dbReference>
<feature type="chain" id="PRO_5025462681" description="DOMON domain-containing protein" evidence="2">
    <location>
        <begin position="29"/>
        <end position="198"/>
    </location>
</feature>
<protein>
    <recommendedName>
        <fullName evidence="5">DOMON domain-containing protein</fullName>
    </recommendedName>
</protein>
<sequence length="198" mass="20738">MLLSRAMPLHVRAGVCLILACIASQASSYFIINEPTSSSEWSNGAANVVSWTKGLDDGIDAFDIEIARLTDDGLLFVARDVPCEPGQTSAINIYLENAPAGDDYFVLFLNSTPGTMYATSNRFTVLGSSTSANATQPSANPSAATVTVLGPPNPTQLFATTFALMNGAPLLLPNMGSLFVGLGSALITCLLGAAWTLW</sequence>
<dbReference type="AlphaFoldDB" id="A0A6A4H1A6"/>
<proteinExistence type="predicted"/>
<feature type="signal peptide" evidence="2">
    <location>
        <begin position="1"/>
        <end position="28"/>
    </location>
</feature>
<organism evidence="3 4">
    <name type="scientific">Gymnopus androsaceus JB14</name>
    <dbReference type="NCBI Taxonomy" id="1447944"/>
    <lineage>
        <taxon>Eukaryota</taxon>
        <taxon>Fungi</taxon>
        <taxon>Dikarya</taxon>
        <taxon>Basidiomycota</taxon>
        <taxon>Agaricomycotina</taxon>
        <taxon>Agaricomycetes</taxon>
        <taxon>Agaricomycetidae</taxon>
        <taxon>Agaricales</taxon>
        <taxon>Marasmiineae</taxon>
        <taxon>Omphalotaceae</taxon>
        <taxon>Gymnopus</taxon>
    </lineage>
</organism>
<gene>
    <name evidence="3" type="ORF">BT96DRAFT_959616</name>
</gene>
<keyword evidence="1" id="KW-0812">Transmembrane</keyword>
<feature type="transmembrane region" description="Helical" evidence="1">
    <location>
        <begin position="175"/>
        <end position="197"/>
    </location>
</feature>